<proteinExistence type="predicted"/>
<evidence type="ECO:0000313" key="2">
    <source>
        <dbReference type="Proteomes" id="UP000032287"/>
    </source>
</evidence>
<protein>
    <submittedName>
        <fullName evidence="1">Uncharacterized protein</fullName>
    </submittedName>
</protein>
<reference evidence="1" key="1">
    <citation type="journal article" date="2015" name="Microbiology (Mosc.)">
        <title>Genomics of the Weissella cibaria species with an examination of its metabolic traits.</title>
        <authorList>
            <person name="Lynch K.M."/>
            <person name="Lucid A."/>
            <person name="Arendt E.K."/>
            <person name="Sleator R.D."/>
            <person name="Lucey B."/>
            <person name="Coffey A."/>
        </authorList>
    </citation>
    <scope>NUCLEOTIDE SEQUENCE [LARGE SCALE GENOMIC DNA]</scope>
    <source>
        <strain evidence="1">MG1</strain>
    </source>
</reference>
<dbReference type="AlphaFoldDB" id="A0A0D1JE67"/>
<keyword evidence="2" id="KW-1185">Reference proteome</keyword>
<dbReference type="PATRIC" id="fig|137591.25.peg.1790"/>
<sequence length="96" mass="10684">MRTQVETPAAIYELTITPCGNQVTLMVVSDVLPTVTQFALTTSDESLATYFSNYLNGLLALHFQPKMANATFISELEKLISTVLVNWQNNTYPLPE</sequence>
<dbReference type="EMBL" id="JWHU01000034">
    <property type="protein sequence ID" value="KIU19798.1"/>
    <property type="molecule type" value="Genomic_DNA"/>
</dbReference>
<comment type="caution">
    <text evidence="1">The sequence shown here is derived from an EMBL/GenBank/DDBJ whole genome shotgun (WGS) entry which is preliminary data.</text>
</comment>
<name>A0A0D1JE67_9LACO</name>
<evidence type="ECO:0000313" key="1">
    <source>
        <dbReference type="EMBL" id="KIU19798.1"/>
    </source>
</evidence>
<dbReference type="RefSeq" id="WP_043712000.1">
    <property type="nucleotide sequence ID" value="NZ_JALOCT010000001.1"/>
</dbReference>
<organism evidence="1 2">
    <name type="scientific">Weissella cibaria</name>
    <dbReference type="NCBI Taxonomy" id="137591"/>
    <lineage>
        <taxon>Bacteria</taxon>
        <taxon>Bacillati</taxon>
        <taxon>Bacillota</taxon>
        <taxon>Bacilli</taxon>
        <taxon>Lactobacillales</taxon>
        <taxon>Lactobacillaceae</taxon>
        <taxon>Weissella</taxon>
    </lineage>
</organism>
<dbReference type="Proteomes" id="UP000032287">
    <property type="component" value="Unassembled WGS sequence"/>
</dbReference>
<accession>A0A0D1JE67</accession>
<gene>
    <name evidence="1" type="ORF">QX99_01819</name>
</gene>